<feature type="transmembrane region" description="Helical" evidence="14">
    <location>
        <begin position="72"/>
        <end position="100"/>
    </location>
</feature>
<keyword evidence="12" id="KW-0739">Sodium transport</keyword>
<feature type="transmembrane region" description="Helical" evidence="14">
    <location>
        <begin position="375"/>
        <end position="397"/>
    </location>
</feature>
<dbReference type="PANTHER" id="PTHR43373">
    <property type="entry name" value="NA(+)/H(+) ANTIPORTER SUBUNIT"/>
    <property type="match status" value="1"/>
</dbReference>
<evidence type="ECO:0000256" key="4">
    <source>
        <dbReference type="ARBA" id="ARBA00022449"/>
    </source>
</evidence>
<evidence type="ECO:0000256" key="12">
    <source>
        <dbReference type="ARBA" id="ARBA00023201"/>
    </source>
</evidence>
<feature type="domain" description="MrpA C-terminal/MbhE" evidence="18">
    <location>
        <begin position="716"/>
        <end position="791"/>
    </location>
</feature>
<dbReference type="GO" id="GO:1902600">
    <property type="term" value="P:proton transmembrane transport"/>
    <property type="evidence" value="ECO:0007669"/>
    <property type="project" value="UniProtKB-KW"/>
</dbReference>
<evidence type="ECO:0000259" key="18">
    <source>
        <dbReference type="Pfam" id="PF20501"/>
    </source>
</evidence>
<feature type="domain" description="NADH-Ubiquinone oxidoreductase (complex I) chain 5 N-terminal" evidence="16">
    <location>
        <begin position="65"/>
        <end position="112"/>
    </location>
</feature>
<feature type="transmembrane region" description="Helical" evidence="14">
    <location>
        <begin position="112"/>
        <end position="128"/>
    </location>
</feature>
<evidence type="ECO:0000256" key="5">
    <source>
        <dbReference type="ARBA" id="ARBA00022475"/>
    </source>
</evidence>
<dbReference type="Proteomes" id="UP000185568">
    <property type="component" value="Unassembled WGS sequence"/>
</dbReference>
<evidence type="ECO:0000313" key="20">
    <source>
        <dbReference type="Proteomes" id="UP000185568"/>
    </source>
</evidence>
<dbReference type="AlphaFoldDB" id="A0A1Q8Q9A3"/>
<evidence type="ECO:0000256" key="9">
    <source>
        <dbReference type="ARBA" id="ARBA00023053"/>
    </source>
</evidence>
<organism evidence="19 20">
    <name type="scientific">Domibacillus antri</name>
    <dbReference type="NCBI Taxonomy" id="1714264"/>
    <lineage>
        <taxon>Bacteria</taxon>
        <taxon>Bacillati</taxon>
        <taxon>Bacillota</taxon>
        <taxon>Bacilli</taxon>
        <taxon>Bacillales</taxon>
        <taxon>Bacillaceae</taxon>
        <taxon>Domibacillus</taxon>
    </lineage>
</organism>
<dbReference type="GO" id="GO:0005886">
    <property type="term" value="C:plasma membrane"/>
    <property type="evidence" value="ECO:0007669"/>
    <property type="project" value="UniProtKB-SubCell"/>
</dbReference>
<keyword evidence="9" id="KW-0915">Sodium</keyword>
<evidence type="ECO:0000256" key="2">
    <source>
        <dbReference type="ARBA" id="ARBA00008483"/>
    </source>
</evidence>
<gene>
    <name evidence="19" type="ORF">BTO30_00455</name>
</gene>
<feature type="transmembrane region" description="Helical" evidence="14">
    <location>
        <begin position="6"/>
        <end position="23"/>
    </location>
</feature>
<dbReference type="Pfam" id="PF20501">
    <property type="entry name" value="MbhE"/>
    <property type="match status" value="1"/>
</dbReference>
<dbReference type="GO" id="GO:0015297">
    <property type="term" value="F:antiporter activity"/>
    <property type="evidence" value="ECO:0007669"/>
    <property type="project" value="UniProtKB-KW"/>
</dbReference>
<keyword evidence="4" id="KW-0050">Antiport</keyword>
<keyword evidence="11 14" id="KW-0472">Membrane</keyword>
<dbReference type="InterPro" id="IPR001750">
    <property type="entry name" value="ND/Mrp_TM"/>
</dbReference>
<feature type="domain" description="NADH:quinone oxidoreductase/Mrp antiporter transmembrane" evidence="15">
    <location>
        <begin position="129"/>
        <end position="426"/>
    </location>
</feature>
<evidence type="ECO:0000256" key="7">
    <source>
        <dbReference type="ARBA" id="ARBA00022781"/>
    </source>
</evidence>
<feature type="transmembrane region" description="Helical" evidence="14">
    <location>
        <begin position="208"/>
        <end position="233"/>
    </location>
</feature>
<dbReference type="Pfam" id="PF00361">
    <property type="entry name" value="Proton_antipo_M"/>
    <property type="match status" value="1"/>
</dbReference>
<evidence type="ECO:0000259" key="17">
    <source>
        <dbReference type="Pfam" id="PF13244"/>
    </source>
</evidence>
<dbReference type="GO" id="GO:0006814">
    <property type="term" value="P:sodium ion transport"/>
    <property type="evidence" value="ECO:0007669"/>
    <property type="project" value="UniProtKB-KW"/>
</dbReference>
<feature type="transmembrane region" description="Helical" evidence="14">
    <location>
        <begin position="772"/>
        <end position="790"/>
    </location>
</feature>
<comment type="subcellular location">
    <subcellularLocation>
        <location evidence="1">Cell membrane</location>
        <topology evidence="1">Multi-pass membrane protein</topology>
    </subcellularLocation>
    <subcellularLocation>
        <location evidence="13">Membrane</location>
        <topology evidence="13">Multi-pass membrane protein</topology>
    </subcellularLocation>
</comment>
<feature type="transmembrane region" description="Helical" evidence="14">
    <location>
        <begin position="273"/>
        <end position="293"/>
    </location>
</feature>
<dbReference type="NCBIfam" id="NF009285">
    <property type="entry name" value="PRK12645.1"/>
    <property type="match status" value="1"/>
</dbReference>
<dbReference type="PRINTS" id="PR01434">
    <property type="entry name" value="NADHDHGNASE5"/>
</dbReference>
<feature type="transmembrane region" description="Helical" evidence="14">
    <location>
        <begin position="525"/>
        <end position="547"/>
    </location>
</feature>
<feature type="transmembrane region" description="Helical" evidence="14">
    <location>
        <begin position="245"/>
        <end position="267"/>
    </location>
</feature>
<evidence type="ECO:0000256" key="3">
    <source>
        <dbReference type="ARBA" id="ARBA00022448"/>
    </source>
</evidence>
<feature type="transmembrane region" description="Helical" evidence="14">
    <location>
        <begin position="431"/>
        <end position="453"/>
    </location>
</feature>
<keyword evidence="6 13" id="KW-0812">Transmembrane</keyword>
<proteinExistence type="inferred from homology"/>
<dbReference type="Pfam" id="PF00662">
    <property type="entry name" value="Proton_antipo_N"/>
    <property type="match status" value="1"/>
</dbReference>
<feature type="transmembrane region" description="Helical" evidence="14">
    <location>
        <begin position="655"/>
        <end position="673"/>
    </location>
</feature>
<evidence type="ECO:0000256" key="11">
    <source>
        <dbReference type="ARBA" id="ARBA00023136"/>
    </source>
</evidence>
<dbReference type="InterPro" id="IPR050616">
    <property type="entry name" value="CPA3_Na-H_Antiporter_A"/>
</dbReference>
<comment type="caution">
    <text evidence="19">The sequence shown here is derived from an EMBL/GenBank/DDBJ whole genome shotgun (WGS) entry which is preliminary data.</text>
</comment>
<keyword evidence="8 14" id="KW-1133">Transmembrane helix</keyword>
<keyword evidence="5" id="KW-1003">Cell membrane</keyword>
<dbReference type="InterPro" id="IPR001516">
    <property type="entry name" value="Proton_antipo_N"/>
</dbReference>
<feature type="transmembrane region" description="Helical" evidence="14">
    <location>
        <begin position="339"/>
        <end position="363"/>
    </location>
</feature>
<feature type="transmembrane region" description="Helical" evidence="14">
    <location>
        <begin position="628"/>
        <end position="648"/>
    </location>
</feature>
<reference evidence="19 20" key="1">
    <citation type="submission" date="2016-12" db="EMBL/GenBank/DDBJ databases">
        <title>Domibacillus antri genome sequencing.</title>
        <authorList>
            <person name="Verma A."/>
            <person name="Krishnamurthi S."/>
        </authorList>
    </citation>
    <scope>NUCLEOTIDE SEQUENCE [LARGE SCALE GENOMIC DNA]</scope>
    <source>
        <strain evidence="19 20">XD80</strain>
    </source>
</reference>
<keyword evidence="20" id="KW-1185">Reference proteome</keyword>
<keyword evidence="7" id="KW-0375">Hydrogen ion transport</keyword>
<evidence type="ECO:0000256" key="10">
    <source>
        <dbReference type="ARBA" id="ARBA00023065"/>
    </source>
</evidence>
<feature type="transmembrane region" description="Helical" evidence="14">
    <location>
        <begin position="134"/>
        <end position="154"/>
    </location>
</feature>
<evidence type="ECO:0000313" key="19">
    <source>
        <dbReference type="EMBL" id="OLN23936.1"/>
    </source>
</evidence>
<feature type="transmembrane region" description="Helical" evidence="14">
    <location>
        <begin position="30"/>
        <end position="52"/>
    </location>
</feature>
<keyword evidence="3" id="KW-0813">Transport</keyword>
<evidence type="ECO:0000256" key="13">
    <source>
        <dbReference type="RuleBase" id="RU000320"/>
    </source>
</evidence>
<evidence type="ECO:0000256" key="8">
    <source>
        <dbReference type="ARBA" id="ARBA00022989"/>
    </source>
</evidence>
<accession>A0A1Q8Q9A3</accession>
<dbReference type="RefSeq" id="WP_075396752.1">
    <property type="nucleotide sequence ID" value="NZ_MSDU01000003.1"/>
</dbReference>
<feature type="transmembrane region" description="Helical" evidence="14">
    <location>
        <begin position="474"/>
        <end position="493"/>
    </location>
</feature>
<dbReference type="InterPro" id="IPR005663">
    <property type="entry name" value="MrpA/MnhA1/PhaAB"/>
</dbReference>
<dbReference type="STRING" id="1714264.BTO30_00455"/>
<dbReference type="InterPro" id="IPR046806">
    <property type="entry name" value="MrpA_C/MbhE"/>
</dbReference>
<evidence type="ECO:0000259" key="16">
    <source>
        <dbReference type="Pfam" id="PF00662"/>
    </source>
</evidence>
<dbReference type="NCBIfam" id="TIGR00940">
    <property type="entry name" value="2a6301s01"/>
    <property type="match status" value="1"/>
</dbReference>
<feature type="transmembrane region" description="Helical" evidence="14">
    <location>
        <begin position="679"/>
        <end position="700"/>
    </location>
</feature>
<evidence type="ECO:0000256" key="1">
    <source>
        <dbReference type="ARBA" id="ARBA00004651"/>
    </source>
</evidence>
<protein>
    <submittedName>
        <fullName evidence="19">Na+/H+ antiporter subunit A</fullName>
    </submittedName>
</protein>
<feature type="transmembrane region" description="Helical" evidence="14">
    <location>
        <begin position="712"/>
        <end position="734"/>
    </location>
</feature>
<evidence type="ECO:0000256" key="14">
    <source>
        <dbReference type="SAM" id="Phobius"/>
    </source>
</evidence>
<feature type="transmembrane region" description="Helical" evidence="14">
    <location>
        <begin position="300"/>
        <end position="319"/>
    </location>
</feature>
<name>A0A1Q8Q9A3_9BACI</name>
<sequence length="804" mass="89426">MILIHVLILIPILTAFLIPIIGRQFPKLHLGWAALAVPIVLFSFFVSKIPAISSNETIAGSMAWIEALDLHFAVYLDGLSLIFTLLITGVGSLVVLYSIFYLSKERESLSHFYAYLLLFMGAMLGVVLSDNLMVLYLFWELTSISSFLLIAFWFRRKKSRYGAQKSFLITVGGGISMLVGFIMLKVMTGTNSVQEIIAMRDSIQEHELFVPALVLILLGAFTKSAQFPFHIWLPDAMEAPTPVSAYLHSATMVKAGLFLVARFTPVFGGEETWFWLVSGVGIFTMFWGSFSAVRQKDLKALLAYSTISQLGLIMSLFGLGSAALQGGASTESVVYTKAIYAALFHLVNHSTFKGALFMVVGIVDHEVGTRDIRKLGGLISLMPITFTLAVISSFSMAGLPPFNGFLSKEMFFTAVLNANEMTVFSMETWGLLFPIIAWVGSIFTFTYSMIIVYRTFLGPYRREKLEKDPHEAPIGMLISPIVLCAMVILLFFFPNRLSEYLLSPAMYSILPAYQNVEGIIPKISAWHGFNLELFMTAGVVVLGAFLMKTFRFWNIVYDLFPEHRSLDRGYQWILSKSERGSKKATDRYMTGFLPNYLYYIYGFLLLMLGGTLWLTGSIVIDTSNDAPVSLYEGIMVFIMATAAAGILFSKSRMTATLLNGVLGYSIAIFFVLFRAPDLALTQLVVETVTTVLFLLCFYHLPEWSKEDRSLKVRLPKIAVSIGMGVLTVLIALSVQGNKLFDSISSYFENSYELAGGRNIVNSILGDFRAFDTMLEVVVLFIAGVGVYTLIKLKADQGGDEIERK</sequence>
<comment type="similarity">
    <text evidence="2">Belongs to the CPA3 antiporters (TC 2.A.63) subunit A family.</text>
</comment>
<feature type="transmembrane region" description="Helical" evidence="14">
    <location>
        <begin position="166"/>
        <end position="188"/>
    </location>
</feature>
<feature type="transmembrane region" description="Helical" evidence="14">
    <location>
        <begin position="596"/>
        <end position="616"/>
    </location>
</feature>
<dbReference type="Pfam" id="PF13244">
    <property type="entry name" value="MbhD"/>
    <property type="match status" value="1"/>
</dbReference>
<dbReference type="InterPro" id="IPR025383">
    <property type="entry name" value="MrpA_C/MbhD"/>
</dbReference>
<dbReference type="EMBL" id="MSDU01000003">
    <property type="protein sequence ID" value="OLN23936.1"/>
    <property type="molecule type" value="Genomic_DNA"/>
</dbReference>
<dbReference type="PANTHER" id="PTHR43373:SF1">
    <property type="entry name" value="NA(+)_H(+) ANTIPORTER SUBUNIT A"/>
    <property type="match status" value="1"/>
</dbReference>
<evidence type="ECO:0000259" key="15">
    <source>
        <dbReference type="Pfam" id="PF00361"/>
    </source>
</evidence>
<evidence type="ECO:0000256" key="6">
    <source>
        <dbReference type="ARBA" id="ARBA00022692"/>
    </source>
</evidence>
<feature type="domain" description="MrpA C-terminal/MbhD" evidence="17">
    <location>
        <begin position="638"/>
        <end position="702"/>
    </location>
</feature>
<keyword evidence="10" id="KW-0406">Ion transport</keyword>